<protein>
    <submittedName>
        <fullName evidence="1">Uncharacterized protein</fullName>
    </submittedName>
</protein>
<organism evidence="1 2">
    <name type="scientific">Ligilactobacillus ruminis DSM 20403 = NBRC 102161</name>
    <dbReference type="NCBI Taxonomy" id="1423798"/>
    <lineage>
        <taxon>Bacteria</taxon>
        <taxon>Bacillati</taxon>
        <taxon>Bacillota</taxon>
        <taxon>Bacilli</taxon>
        <taxon>Lactobacillales</taxon>
        <taxon>Lactobacillaceae</taxon>
        <taxon>Ligilactobacillus</taxon>
    </lineage>
</organism>
<proteinExistence type="predicted"/>
<sequence length="41" mass="4449">MTGIIEFSVNSKDAGNLILELNQSLIEITGDDGTSSFKKDF</sequence>
<dbReference type="RefSeq" id="WP_263850153.1">
    <property type="nucleotide sequence ID" value="NZ_AYYL01000049.1"/>
</dbReference>
<evidence type="ECO:0000313" key="2">
    <source>
        <dbReference type="Proteomes" id="UP000182635"/>
    </source>
</evidence>
<dbReference type="Proteomes" id="UP000182635">
    <property type="component" value="Unassembled WGS sequence"/>
</dbReference>
<gene>
    <name evidence="1" type="ORF">SAMN02910432_01931</name>
</gene>
<reference evidence="2" key="1">
    <citation type="submission" date="2016-10" db="EMBL/GenBank/DDBJ databases">
        <authorList>
            <person name="Varghese N."/>
            <person name="Submissions S."/>
        </authorList>
    </citation>
    <scope>NUCLEOTIDE SEQUENCE [LARGE SCALE GENOMIC DNA]</scope>
    <source>
        <strain evidence="2">DSM 20403</strain>
    </source>
</reference>
<dbReference type="EMBL" id="FOPI01000044">
    <property type="protein sequence ID" value="SFG58341.1"/>
    <property type="molecule type" value="Genomic_DNA"/>
</dbReference>
<evidence type="ECO:0000313" key="1">
    <source>
        <dbReference type="EMBL" id="SFG58341.1"/>
    </source>
</evidence>
<dbReference type="AlphaFoldDB" id="A0A1I2T7T8"/>
<accession>A0A1I2T7T8</accession>
<name>A0A1I2T7T8_9LACO</name>